<dbReference type="AlphaFoldDB" id="A0A9W8CH95"/>
<dbReference type="Pfam" id="PF10338">
    <property type="entry name" value="YBL028C_N"/>
    <property type="match status" value="1"/>
</dbReference>
<proteinExistence type="predicted"/>
<gene>
    <name evidence="3" type="ORF">LPJ64_006375</name>
</gene>
<keyword evidence="4" id="KW-1185">Reference proteome</keyword>
<protein>
    <recommendedName>
        <fullName evidence="2">DUF2423 domain-containing protein</fullName>
    </recommendedName>
</protein>
<evidence type="ECO:0000313" key="4">
    <source>
        <dbReference type="Proteomes" id="UP001145021"/>
    </source>
</evidence>
<feature type="region of interest" description="Disordered" evidence="1">
    <location>
        <begin position="1"/>
        <end position="23"/>
    </location>
</feature>
<feature type="compositionally biased region" description="Basic residues" evidence="1">
    <location>
        <begin position="1"/>
        <end position="11"/>
    </location>
</feature>
<reference evidence="3" key="1">
    <citation type="submission" date="2022-07" db="EMBL/GenBank/DDBJ databases">
        <title>Phylogenomic reconstructions and comparative analyses of Kickxellomycotina fungi.</title>
        <authorList>
            <person name="Reynolds N.K."/>
            <person name="Stajich J.E."/>
            <person name="Barry K."/>
            <person name="Grigoriev I.V."/>
            <person name="Crous P."/>
            <person name="Smith M.E."/>
        </authorList>
    </citation>
    <scope>NUCLEOTIDE SEQUENCE</scope>
    <source>
        <strain evidence="3">NBRC 105413</strain>
    </source>
</reference>
<feature type="region of interest" description="Disordered" evidence="1">
    <location>
        <begin position="34"/>
        <end position="53"/>
    </location>
</feature>
<dbReference type="GO" id="GO:0030687">
    <property type="term" value="C:preribosome, large subunit precursor"/>
    <property type="evidence" value="ECO:0007669"/>
    <property type="project" value="TreeGrafter"/>
</dbReference>
<name>A0A9W8CH95_9FUNG</name>
<dbReference type="EMBL" id="JANBOH010000738">
    <property type="protein sequence ID" value="KAJ1641684.1"/>
    <property type="molecule type" value="Genomic_DNA"/>
</dbReference>
<evidence type="ECO:0000256" key="1">
    <source>
        <dbReference type="SAM" id="MobiDB-lite"/>
    </source>
</evidence>
<feature type="domain" description="DUF2423" evidence="2">
    <location>
        <begin position="1"/>
        <end position="43"/>
    </location>
</feature>
<evidence type="ECO:0000259" key="2">
    <source>
        <dbReference type="Pfam" id="PF10338"/>
    </source>
</evidence>
<dbReference type="PANTHER" id="PTHR28219">
    <property type="entry name" value="UPF0642 PROTEIN YBL028C"/>
    <property type="match status" value="1"/>
</dbReference>
<comment type="caution">
    <text evidence="3">The sequence shown here is derived from an EMBL/GenBank/DDBJ whole genome shotgun (WGS) entry which is preliminary data.</text>
</comment>
<feature type="compositionally biased region" description="Basic and acidic residues" evidence="1">
    <location>
        <begin position="34"/>
        <end position="50"/>
    </location>
</feature>
<organism evidence="3 4">
    <name type="scientific">Coemansia asiatica</name>
    <dbReference type="NCBI Taxonomy" id="1052880"/>
    <lineage>
        <taxon>Eukaryota</taxon>
        <taxon>Fungi</taxon>
        <taxon>Fungi incertae sedis</taxon>
        <taxon>Zoopagomycota</taxon>
        <taxon>Kickxellomycotina</taxon>
        <taxon>Kickxellomycetes</taxon>
        <taxon>Kickxellales</taxon>
        <taxon>Kickxellaceae</taxon>
        <taxon>Coemansia</taxon>
    </lineage>
</organism>
<dbReference type="InterPro" id="IPR019434">
    <property type="entry name" value="DUF2423"/>
</dbReference>
<dbReference type="Proteomes" id="UP001145021">
    <property type="component" value="Unassembled WGS sequence"/>
</dbReference>
<evidence type="ECO:0000313" key="3">
    <source>
        <dbReference type="EMBL" id="KAJ1641684.1"/>
    </source>
</evidence>
<feature type="region of interest" description="Disordered" evidence="1">
    <location>
        <begin position="79"/>
        <end position="110"/>
    </location>
</feature>
<dbReference type="PANTHER" id="PTHR28219:SF1">
    <property type="entry name" value="UPF0642 PROTEIN YBL028C"/>
    <property type="match status" value="1"/>
</dbReference>
<sequence length="123" mass="13965">MAKSARSKSKANNRNILREKVFIPHEQARIQRLAEKQRVKDEQPSEEKPKTTTAAATEVIAADSDSEMADALCVEKSKNGRVVKRSSRKQRSKSTTRTVRIRGKNGQITKKKVLNWRRSTGFN</sequence>
<accession>A0A9W8CH95</accession>